<keyword evidence="14" id="KW-0675">Receptor</keyword>
<evidence type="ECO:0000259" key="12">
    <source>
        <dbReference type="Pfam" id="PF00593"/>
    </source>
</evidence>
<dbReference type="SUPFAM" id="SSF56935">
    <property type="entry name" value="Porins"/>
    <property type="match status" value="1"/>
</dbReference>
<evidence type="ECO:0000256" key="10">
    <source>
        <dbReference type="ARBA" id="ARBA00023237"/>
    </source>
</evidence>
<dbReference type="Proteomes" id="UP001156856">
    <property type="component" value="Unassembled WGS sequence"/>
</dbReference>
<keyword evidence="3" id="KW-1134">Transmembrane beta strand</keyword>
<dbReference type="Gene3D" id="2.40.170.20">
    <property type="entry name" value="TonB-dependent receptor, beta-barrel domain"/>
    <property type="match status" value="1"/>
</dbReference>
<keyword evidence="10" id="KW-0998">Cell outer membrane</keyword>
<evidence type="ECO:0000256" key="1">
    <source>
        <dbReference type="ARBA" id="ARBA00004571"/>
    </source>
</evidence>
<dbReference type="Pfam" id="PF07715">
    <property type="entry name" value="Plug"/>
    <property type="match status" value="1"/>
</dbReference>
<dbReference type="Proteomes" id="UP000321960">
    <property type="component" value="Unassembled WGS sequence"/>
</dbReference>
<dbReference type="GO" id="GO:0006826">
    <property type="term" value="P:iron ion transport"/>
    <property type="evidence" value="ECO:0007669"/>
    <property type="project" value="UniProtKB-KW"/>
</dbReference>
<dbReference type="OrthoDB" id="9760333at2"/>
<gene>
    <name evidence="15" type="ORF">GCM10007888_34960</name>
    <name evidence="14" type="ORF">MOX02_20940</name>
</gene>
<evidence type="ECO:0000256" key="9">
    <source>
        <dbReference type="ARBA" id="ARBA00023136"/>
    </source>
</evidence>
<feature type="domain" description="TonB-dependent receptor plug" evidence="13">
    <location>
        <begin position="63"/>
        <end position="178"/>
    </location>
</feature>
<evidence type="ECO:0000313" key="16">
    <source>
        <dbReference type="Proteomes" id="UP000321960"/>
    </source>
</evidence>
<keyword evidence="8 11" id="KW-0798">TonB box</keyword>
<dbReference type="InterPro" id="IPR000531">
    <property type="entry name" value="Beta-barrel_TonB"/>
</dbReference>
<proteinExistence type="inferred from homology"/>
<comment type="subcellular location">
    <subcellularLocation>
        <location evidence="1">Cell outer membrane</location>
        <topology evidence="1">Multi-pass membrane protein</topology>
    </subcellularLocation>
</comment>
<evidence type="ECO:0000313" key="15">
    <source>
        <dbReference type="EMBL" id="GLS65115.1"/>
    </source>
</evidence>
<dbReference type="InterPro" id="IPR036942">
    <property type="entry name" value="Beta-barrel_TonB_sf"/>
</dbReference>
<reference evidence="15" key="1">
    <citation type="journal article" date="2014" name="Int. J. Syst. Evol. Microbiol.">
        <title>Complete genome of a new Firmicutes species belonging to the dominant human colonic microbiota ('Ruminococcus bicirculans') reveals two chromosomes and a selective capacity to utilize plant glucans.</title>
        <authorList>
            <consortium name="NISC Comparative Sequencing Program"/>
            <person name="Wegmann U."/>
            <person name="Louis P."/>
            <person name="Goesmann A."/>
            <person name="Henrissat B."/>
            <person name="Duncan S.H."/>
            <person name="Flint H.J."/>
        </authorList>
    </citation>
    <scope>NUCLEOTIDE SEQUENCE</scope>
    <source>
        <strain evidence="15">NBRC 107715</strain>
    </source>
</reference>
<keyword evidence="4" id="KW-0410">Iron transport</keyword>
<dbReference type="InterPro" id="IPR039426">
    <property type="entry name" value="TonB-dep_rcpt-like"/>
</dbReference>
<dbReference type="Pfam" id="PF00593">
    <property type="entry name" value="TonB_dep_Rec_b-barrel"/>
    <property type="match status" value="1"/>
</dbReference>
<comment type="similarity">
    <text evidence="11">Belongs to the TonB-dependent receptor family.</text>
</comment>
<keyword evidence="7" id="KW-0406">Ion transport</keyword>
<evidence type="ECO:0000256" key="3">
    <source>
        <dbReference type="ARBA" id="ARBA00022452"/>
    </source>
</evidence>
<dbReference type="EMBL" id="BJZU01000034">
    <property type="protein sequence ID" value="GEP04056.1"/>
    <property type="molecule type" value="Genomic_DNA"/>
</dbReference>
<evidence type="ECO:0000256" key="6">
    <source>
        <dbReference type="ARBA" id="ARBA00023004"/>
    </source>
</evidence>
<dbReference type="AlphaFoldDB" id="A0A512J273"/>
<comment type="caution">
    <text evidence="14">The sequence shown here is derived from an EMBL/GenBank/DDBJ whole genome shotgun (WGS) entry which is preliminary data.</text>
</comment>
<evidence type="ECO:0000313" key="17">
    <source>
        <dbReference type="Proteomes" id="UP001156856"/>
    </source>
</evidence>
<evidence type="ECO:0000256" key="7">
    <source>
        <dbReference type="ARBA" id="ARBA00023065"/>
    </source>
</evidence>
<dbReference type="PANTHER" id="PTHR32552">
    <property type="entry name" value="FERRICHROME IRON RECEPTOR-RELATED"/>
    <property type="match status" value="1"/>
</dbReference>
<reference evidence="15" key="4">
    <citation type="submission" date="2023-01" db="EMBL/GenBank/DDBJ databases">
        <title>Draft genome sequence of Methylobacterium oxalidis strain NBRC 107715.</title>
        <authorList>
            <person name="Sun Q."/>
            <person name="Mori K."/>
        </authorList>
    </citation>
    <scope>NUCLEOTIDE SEQUENCE</scope>
    <source>
        <strain evidence="15">NBRC 107715</strain>
    </source>
</reference>
<protein>
    <submittedName>
        <fullName evidence="14">TonB-dependent receptor</fullName>
    </submittedName>
</protein>
<evidence type="ECO:0000313" key="14">
    <source>
        <dbReference type="EMBL" id="GEP04056.1"/>
    </source>
</evidence>
<evidence type="ECO:0000256" key="8">
    <source>
        <dbReference type="ARBA" id="ARBA00023077"/>
    </source>
</evidence>
<keyword evidence="9 11" id="KW-0472">Membrane</keyword>
<keyword evidence="5" id="KW-0812">Transmembrane</keyword>
<reference evidence="14 16" key="3">
    <citation type="submission" date="2019-07" db="EMBL/GenBank/DDBJ databases">
        <title>Whole genome shotgun sequence of Methylobacterium oxalidis NBRC 107715.</title>
        <authorList>
            <person name="Hosoyama A."/>
            <person name="Uohara A."/>
            <person name="Ohji S."/>
            <person name="Ichikawa N."/>
        </authorList>
    </citation>
    <scope>NUCLEOTIDE SEQUENCE [LARGE SCALE GENOMIC DNA]</scope>
    <source>
        <strain evidence="14 16">NBRC 107715</strain>
    </source>
</reference>
<evidence type="ECO:0000256" key="2">
    <source>
        <dbReference type="ARBA" id="ARBA00022448"/>
    </source>
</evidence>
<evidence type="ECO:0000256" key="4">
    <source>
        <dbReference type="ARBA" id="ARBA00022496"/>
    </source>
</evidence>
<keyword evidence="2" id="KW-0813">Transport</keyword>
<dbReference type="GO" id="GO:0009279">
    <property type="term" value="C:cell outer membrane"/>
    <property type="evidence" value="ECO:0007669"/>
    <property type="project" value="UniProtKB-SubCell"/>
</dbReference>
<evidence type="ECO:0000256" key="11">
    <source>
        <dbReference type="RuleBase" id="RU003357"/>
    </source>
</evidence>
<evidence type="ECO:0000259" key="13">
    <source>
        <dbReference type="Pfam" id="PF07715"/>
    </source>
</evidence>
<dbReference type="EMBL" id="BSPK01000060">
    <property type="protein sequence ID" value="GLS65115.1"/>
    <property type="molecule type" value="Genomic_DNA"/>
</dbReference>
<name>A0A512J273_9HYPH</name>
<evidence type="ECO:0000256" key="5">
    <source>
        <dbReference type="ARBA" id="ARBA00022692"/>
    </source>
</evidence>
<reference evidence="17" key="2">
    <citation type="journal article" date="2019" name="Int. J. Syst. Evol. Microbiol.">
        <title>The Global Catalogue of Microorganisms (GCM) 10K type strain sequencing project: providing services to taxonomists for standard genome sequencing and annotation.</title>
        <authorList>
            <consortium name="The Broad Institute Genomics Platform"/>
            <consortium name="The Broad Institute Genome Sequencing Center for Infectious Disease"/>
            <person name="Wu L."/>
            <person name="Ma J."/>
        </authorList>
    </citation>
    <scope>NUCLEOTIDE SEQUENCE [LARGE SCALE GENOMIC DNA]</scope>
    <source>
        <strain evidence="17">NBRC 107715</strain>
    </source>
</reference>
<sequence>MLPSPRFRSHADWPMRPLGLAAAVSAAFCLPAPGAAQDGRSPAPAAVTLGELSVEGERRVQSLLDTATSVTIITKPELERRITPGRTLFQDIENVPNTTPLGASEVPAIRGIQSSGAGGLPSNILQGTLPRAPLIVDEIVRPTTLAVSNFLTTYDVERVEVLRGPQSTLRGRNAIAGAFIVNTGDPVPVAEAGARAGFAFDRFGPAFTLAGLANVPLVPDVLAARLVVEQEGSPDPRSMIEVPQGVDPGRLLEARATRVRGKLLYTPDGPGSDLSVKLLADYQSGTVPQTRNVVAGPDVIGQPFRARLIPYARGGYQRVFDAQAGAFGADTIYRLPGEAGQLRAITSYVFDHLDSARFQTDATRFRLREEIFNQDVLYTFGTVGTGLSGLVGLNVNERWQDAAAIGLTRSIGRTSAQALFADLRYALTPDLDLLFGGRLNRNDDARTQTLTPRRLTTAAGTDEVVFLPKIGASYRIDPVQTVAVTAREGYNPGGGSINLFTGNPYTFRSETVWTFETTYRRVLPDNRFVLGVTGFYNLHDNPQLYLQRDPANRFSLEVVNLPAGVSYGAEFEVSARVAEDLDLRAGLGLLRTEITEGLPTNPNLRGNRFGRDPAVTPSAGFVWRVSPTLAFDANVLYVSSYFSDLTNLFVEKAGNYALVDLGVTATLAEGVTCRAFVRNLTDEVGFTRRIGAGTAADLTPPRTVGLLMQARF</sequence>
<keyword evidence="6" id="KW-0408">Iron</keyword>
<dbReference type="PANTHER" id="PTHR32552:SF81">
    <property type="entry name" value="TONB-DEPENDENT OUTER MEMBRANE RECEPTOR"/>
    <property type="match status" value="1"/>
</dbReference>
<accession>A0A512J273</accession>
<dbReference type="InterPro" id="IPR012910">
    <property type="entry name" value="Plug_dom"/>
</dbReference>
<organism evidence="14 16">
    <name type="scientific">Methylobacterium oxalidis</name>
    <dbReference type="NCBI Taxonomy" id="944322"/>
    <lineage>
        <taxon>Bacteria</taxon>
        <taxon>Pseudomonadati</taxon>
        <taxon>Pseudomonadota</taxon>
        <taxon>Alphaproteobacteria</taxon>
        <taxon>Hyphomicrobiales</taxon>
        <taxon>Methylobacteriaceae</taxon>
        <taxon>Methylobacterium</taxon>
    </lineage>
</organism>
<feature type="domain" description="TonB-dependent receptor-like beta-barrel" evidence="12">
    <location>
        <begin position="281"/>
        <end position="680"/>
    </location>
</feature>
<keyword evidence="17" id="KW-1185">Reference proteome</keyword>